<dbReference type="PANTHER" id="PTHR43830">
    <property type="entry name" value="PROTEIN PSP1"/>
    <property type="match status" value="1"/>
</dbReference>
<dbReference type="EMBL" id="JACRSP010000002">
    <property type="protein sequence ID" value="MBC8536278.1"/>
    <property type="molecule type" value="Genomic_DNA"/>
</dbReference>
<evidence type="ECO:0000313" key="3">
    <source>
        <dbReference type="Proteomes" id="UP000620366"/>
    </source>
</evidence>
<dbReference type="InterPro" id="IPR007557">
    <property type="entry name" value="PSP1_C"/>
</dbReference>
<dbReference type="InterPro" id="IPR047767">
    <property type="entry name" value="PSP1-like"/>
</dbReference>
<dbReference type="Proteomes" id="UP000620366">
    <property type="component" value="Unassembled WGS sequence"/>
</dbReference>
<dbReference type="AlphaFoldDB" id="A0A926DDU8"/>
<organism evidence="2 3">
    <name type="scientific">Feifania hominis</name>
    <dbReference type="NCBI Taxonomy" id="2763660"/>
    <lineage>
        <taxon>Bacteria</taxon>
        <taxon>Bacillati</taxon>
        <taxon>Bacillota</taxon>
        <taxon>Clostridia</taxon>
        <taxon>Eubacteriales</taxon>
        <taxon>Feifaniaceae</taxon>
        <taxon>Feifania</taxon>
    </lineage>
</organism>
<name>A0A926DDU8_9FIRM</name>
<keyword evidence="3" id="KW-1185">Reference proteome</keyword>
<dbReference type="RefSeq" id="WP_249300036.1">
    <property type="nucleotide sequence ID" value="NZ_JACRSP010000002.1"/>
</dbReference>
<feature type="domain" description="PSP1 C-terminal" evidence="1">
    <location>
        <begin position="61"/>
        <end position="146"/>
    </location>
</feature>
<reference evidence="2" key="1">
    <citation type="submission" date="2020-08" db="EMBL/GenBank/DDBJ databases">
        <title>Genome public.</title>
        <authorList>
            <person name="Liu C."/>
            <person name="Sun Q."/>
        </authorList>
    </citation>
    <scope>NUCLEOTIDE SEQUENCE</scope>
    <source>
        <strain evidence="2">BX7</strain>
    </source>
</reference>
<gene>
    <name evidence="2" type="ORF">H8695_06170</name>
</gene>
<comment type="caution">
    <text evidence="2">The sequence shown here is derived from an EMBL/GenBank/DDBJ whole genome shotgun (WGS) entry which is preliminary data.</text>
</comment>
<sequence length="288" mass="32308">MIKVCGIRFKKVGKVYYFDPGDIDLAAGDFAIVETSRGVEFGEVVMGVREVGDDEVVQPLKPIVRRANEADYKRLRDNKQREESAFSMCQKKIAQHKLDMKLIDVEYAFDSNKILFYFTAEGRVDFRDLVKDLASVFRTRIELRQIGVRDEAKMVGGLGICGRPFCCSTHLGEFQPVSIKMAKEQGLSLNPAKISGTCGRLMCCLKYEQEAYDDLLRITPKPGAIVKTPNGRGVVLDTNLLRGKLKIKLQGSDAPAQYYSVKDISLVKDGVVKVDKKELSALRELERN</sequence>
<dbReference type="PROSITE" id="PS51411">
    <property type="entry name" value="PSP1_C"/>
    <property type="match status" value="1"/>
</dbReference>
<evidence type="ECO:0000313" key="2">
    <source>
        <dbReference type="EMBL" id="MBC8536278.1"/>
    </source>
</evidence>
<dbReference type="Pfam" id="PF04468">
    <property type="entry name" value="PSP1"/>
    <property type="match status" value="1"/>
</dbReference>
<dbReference type="NCBIfam" id="NF041131">
    <property type="entry name" value="RicT_YaaT_fam"/>
    <property type="match status" value="1"/>
</dbReference>
<dbReference type="PANTHER" id="PTHR43830:SF3">
    <property type="entry name" value="PROTEIN PSP1"/>
    <property type="match status" value="1"/>
</dbReference>
<protein>
    <submittedName>
        <fullName evidence="2">Stage 0 sporulation family protein</fullName>
    </submittedName>
</protein>
<proteinExistence type="predicted"/>
<evidence type="ECO:0000259" key="1">
    <source>
        <dbReference type="PROSITE" id="PS51411"/>
    </source>
</evidence>
<dbReference type="GO" id="GO:0005737">
    <property type="term" value="C:cytoplasm"/>
    <property type="evidence" value="ECO:0007669"/>
    <property type="project" value="TreeGrafter"/>
</dbReference>
<accession>A0A926DDU8</accession>